<organism evidence="1 2">
    <name type="scientific">Halorubrum lacusprofundi (strain ATCC 49239 / DSM 5036 / JCM 8891 / ACAM 34)</name>
    <dbReference type="NCBI Taxonomy" id="416348"/>
    <lineage>
        <taxon>Archaea</taxon>
        <taxon>Methanobacteriati</taxon>
        <taxon>Methanobacteriota</taxon>
        <taxon>Stenosarchaea group</taxon>
        <taxon>Halobacteria</taxon>
        <taxon>Halobacteriales</taxon>
        <taxon>Haloferacaceae</taxon>
        <taxon>Halorubrum</taxon>
    </lineage>
</organism>
<accession>B9LV99</accession>
<dbReference type="EMBL" id="CP001366">
    <property type="protein sequence ID" value="ACM58612.1"/>
    <property type="molecule type" value="Genomic_DNA"/>
</dbReference>
<keyword evidence="2" id="KW-1185">Reference proteome</keyword>
<dbReference type="AlphaFoldDB" id="B9LV99"/>
<evidence type="ECO:0000313" key="2">
    <source>
        <dbReference type="Proteomes" id="UP000000740"/>
    </source>
</evidence>
<dbReference type="Proteomes" id="UP000000740">
    <property type="component" value="Chromosome 2"/>
</dbReference>
<name>B9LV99_HALLT</name>
<dbReference type="KEGG" id="hla:Hlac_3070"/>
<sequence>MEYSYISLMEPKRLMTFRNPFTGLPMTLMGEFSSHAGKKVTVLNM</sequence>
<proteinExistence type="predicted"/>
<gene>
    <name evidence="1" type="ordered locus">Hlac_3070</name>
</gene>
<dbReference type="HOGENOM" id="CLU_3194388_0_0_2"/>
<reference evidence="1 2" key="1">
    <citation type="journal article" date="2016" name="Stand. Genomic Sci.">
        <title>Complete genome sequence of the Antarctic Halorubrum lacusprofundi type strain ACAM 34.</title>
        <authorList>
            <person name="Anderson I.J."/>
            <person name="DasSarma P."/>
            <person name="Lucas S."/>
            <person name="Copeland A."/>
            <person name="Lapidus A."/>
            <person name="Del Rio T.G."/>
            <person name="Tice H."/>
            <person name="Dalin E."/>
            <person name="Bruce D.C."/>
            <person name="Goodwin L."/>
            <person name="Pitluck S."/>
            <person name="Sims D."/>
            <person name="Brettin T.S."/>
            <person name="Detter J.C."/>
            <person name="Han C.S."/>
            <person name="Larimer F."/>
            <person name="Hauser L."/>
            <person name="Land M."/>
            <person name="Ivanova N."/>
            <person name="Richardson P."/>
            <person name="Cavicchioli R."/>
            <person name="DasSarma S."/>
            <person name="Woese C.R."/>
            <person name="Kyrpides N.C."/>
        </authorList>
    </citation>
    <scope>NUCLEOTIDE SEQUENCE [LARGE SCALE GENOMIC DNA]</scope>
    <source>
        <strain evidence="2">ATCC 49239 / DSM 5036 / JCM 8891 / ACAM 34</strain>
    </source>
</reference>
<protein>
    <submittedName>
        <fullName evidence="1">Uncharacterized protein</fullName>
    </submittedName>
</protein>
<evidence type="ECO:0000313" key="1">
    <source>
        <dbReference type="EMBL" id="ACM58612.1"/>
    </source>
</evidence>